<accession>H0QJA3</accession>
<feature type="transmembrane region" description="Helical" evidence="1">
    <location>
        <begin position="6"/>
        <end position="33"/>
    </location>
</feature>
<feature type="transmembrane region" description="Helical" evidence="1">
    <location>
        <begin position="53"/>
        <end position="75"/>
    </location>
</feature>
<protein>
    <submittedName>
        <fullName evidence="2">Uncharacterized protein</fullName>
    </submittedName>
</protein>
<comment type="caution">
    <text evidence="2">The sequence shown here is derived from an EMBL/GenBank/DDBJ whole genome shotgun (WGS) entry which is preliminary data.</text>
</comment>
<evidence type="ECO:0000256" key="1">
    <source>
        <dbReference type="SAM" id="Phobius"/>
    </source>
</evidence>
<gene>
    <name evidence="2" type="ORF">ARGLB_028_00290</name>
</gene>
<reference evidence="2 3" key="1">
    <citation type="submission" date="2011-12" db="EMBL/GenBank/DDBJ databases">
        <title>Whole genome shotgun sequence of Arthrobacter globiformis NBRC 12137.</title>
        <authorList>
            <person name="Miyazawa S."/>
            <person name="Hosoyama A."/>
            <person name="Tsuchikane K."/>
            <person name="Katsumata H."/>
            <person name="Yamazaki S."/>
            <person name="Fujita N."/>
        </authorList>
    </citation>
    <scope>NUCLEOTIDE SEQUENCE [LARGE SCALE GENOMIC DNA]</scope>
    <source>
        <strain evidence="2 3">NBRC 12137</strain>
    </source>
</reference>
<dbReference type="AlphaFoldDB" id="H0QJA3"/>
<keyword evidence="1" id="KW-1133">Transmembrane helix</keyword>
<name>H0QJA3_ARTG1</name>
<organism evidence="2 3">
    <name type="scientific">Arthrobacter globiformis (strain ATCC 8010 / DSM 20124 / JCM 1332 / NBRC 12137 / NCIMB 8907 / NRRL B-2979 / 168)</name>
    <dbReference type="NCBI Taxonomy" id="1077972"/>
    <lineage>
        <taxon>Bacteria</taxon>
        <taxon>Bacillati</taxon>
        <taxon>Actinomycetota</taxon>
        <taxon>Actinomycetes</taxon>
        <taxon>Micrococcales</taxon>
        <taxon>Micrococcaceae</taxon>
        <taxon>Arthrobacter</taxon>
    </lineage>
</organism>
<keyword evidence="1" id="KW-0812">Transmembrane</keyword>
<evidence type="ECO:0000313" key="2">
    <source>
        <dbReference type="EMBL" id="GAB12904.1"/>
    </source>
</evidence>
<dbReference type="EMBL" id="BAEG01000028">
    <property type="protein sequence ID" value="GAB12904.1"/>
    <property type="molecule type" value="Genomic_DNA"/>
</dbReference>
<proteinExistence type="predicted"/>
<dbReference type="Proteomes" id="UP000003828">
    <property type="component" value="Unassembled WGS sequence"/>
</dbReference>
<keyword evidence="1" id="KW-0472">Membrane</keyword>
<keyword evidence="3" id="KW-1185">Reference proteome</keyword>
<sequence>MPAMAFGLVILLMGLFALLISGRLSTLVTNWNIFLRKEDMDAYRSQRRRGIRLIAKIWVALGGCLILIGFFAWSFGFPQPPP</sequence>
<evidence type="ECO:0000313" key="3">
    <source>
        <dbReference type="Proteomes" id="UP000003828"/>
    </source>
</evidence>